<feature type="region of interest" description="Disordered" evidence="1">
    <location>
        <begin position="53"/>
        <end position="123"/>
    </location>
</feature>
<gene>
    <name evidence="2" type="ORF">QCA50_021185</name>
</gene>
<sequence length="123" mass="13722">MKIEGMEKPRGKPVSKILEAPVAVLDQNEDIGDEIVMSSTILNETKEKPAVDIFSSLSTTKKKTKKKPRNLGEDNLQPNSNSLKAIPKSESIDDIFGPPKKKVKKEKKKKKAKNDMDDIFGKE</sequence>
<dbReference type="EMBL" id="JASBNA010000166">
    <property type="protein sequence ID" value="KAK7675875.1"/>
    <property type="molecule type" value="Genomic_DNA"/>
</dbReference>
<comment type="caution">
    <text evidence="2">The sequence shown here is derived from an EMBL/GenBank/DDBJ whole genome shotgun (WGS) entry which is preliminary data.</text>
</comment>
<reference evidence="2 3" key="1">
    <citation type="submission" date="2022-09" db="EMBL/GenBank/DDBJ databases">
        <authorList>
            <person name="Palmer J.M."/>
        </authorList>
    </citation>
    <scope>NUCLEOTIDE SEQUENCE [LARGE SCALE GENOMIC DNA]</scope>
    <source>
        <strain evidence="2 3">DSM 7382</strain>
    </source>
</reference>
<evidence type="ECO:0000256" key="1">
    <source>
        <dbReference type="SAM" id="MobiDB-lite"/>
    </source>
</evidence>
<keyword evidence="3" id="KW-1185">Reference proteome</keyword>
<protein>
    <submittedName>
        <fullName evidence="2">Uncharacterized protein</fullName>
    </submittedName>
</protein>
<dbReference type="AlphaFoldDB" id="A0AAW0FB49"/>
<feature type="compositionally biased region" description="Basic residues" evidence="1">
    <location>
        <begin position="99"/>
        <end position="112"/>
    </location>
</feature>
<name>A0AAW0FB49_9APHY</name>
<accession>A0AAW0FB49</accession>
<proteinExistence type="predicted"/>
<evidence type="ECO:0000313" key="3">
    <source>
        <dbReference type="Proteomes" id="UP001385951"/>
    </source>
</evidence>
<feature type="compositionally biased region" description="Basic residues" evidence="1">
    <location>
        <begin position="60"/>
        <end position="69"/>
    </location>
</feature>
<feature type="compositionally biased region" description="Basic and acidic residues" evidence="1">
    <location>
        <begin position="113"/>
        <end position="123"/>
    </location>
</feature>
<evidence type="ECO:0000313" key="2">
    <source>
        <dbReference type="EMBL" id="KAK7675875.1"/>
    </source>
</evidence>
<dbReference type="Proteomes" id="UP001385951">
    <property type="component" value="Unassembled WGS sequence"/>
</dbReference>
<organism evidence="2 3">
    <name type="scientific">Cerrena zonata</name>
    <dbReference type="NCBI Taxonomy" id="2478898"/>
    <lineage>
        <taxon>Eukaryota</taxon>
        <taxon>Fungi</taxon>
        <taxon>Dikarya</taxon>
        <taxon>Basidiomycota</taxon>
        <taxon>Agaricomycotina</taxon>
        <taxon>Agaricomycetes</taxon>
        <taxon>Polyporales</taxon>
        <taxon>Cerrenaceae</taxon>
        <taxon>Cerrena</taxon>
    </lineage>
</organism>